<dbReference type="EMBL" id="LRFC01000001">
    <property type="protein sequence ID" value="KZE69047.1"/>
    <property type="molecule type" value="Genomic_DNA"/>
</dbReference>
<keyword evidence="5 7" id="KW-1133">Transmembrane helix</keyword>
<keyword evidence="3" id="KW-1003">Cell membrane</keyword>
<evidence type="ECO:0000313" key="9">
    <source>
        <dbReference type="EMBL" id="KZE69047.1"/>
    </source>
</evidence>
<feature type="domain" description="ABC transmembrane type-1" evidence="8">
    <location>
        <begin position="111"/>
        <end position="301"/>
    </location>
</feature>
<evidence type="ECO:0000256" key="4">
    <source>
        <dbReference type="ARBA" id="ARBA00022692"/>
    </source>
</evidence>
<gene>
    <name evidence="9" type="ORF">AWM68_01915</name>
</gene>
<dbReference type="InterPro" id="IPR000515">
    <property type="entry name" value="MetI-like"/>
</dbReference>
<name>A0A163SGS0_9BACL</name>
<evidence type="ECO:0000256" key="1">
    <source>
        <dbReference type="ARBA" id="ARBA00004651"/>
    </source>
</evidence>
<evidence type="ECO:0000256" key="6">
    <source>
        <dbReference type="ARBA" id="ARBA00023136"/>
    </source>
</evidence>
<proteinExistence type="predicted"/>
<protein>
    <recommendedName>
        <fullName evidence="8">ABC transmembrane type-1 domain-containing protein</fullName>
    </recommendedName>
</protein>
<evidence type="ECO:0000313" key="10">
    <source>
        <dbReference type="Proteomes" id="UP000076567"/>
    </source>
</evidence>
<dbReference type="Proteomes" id="UP000076567">
    <property type="component" value="Unassembled WGS sequence"/>
</dbReference>
<comment type="subcellular location">
    <subcellularLocation>
        <location evidence="1">Cell membrane</location>
        <topology evidence="1">Multi-pass membrane protein</topology>
    </subcellularLocation>
</comment>
<evidence type="ECO:0000256" key="5">
    <source>
        <dbReference type="ARBA" id="ARBA00022989"/>
    </source>
</evidence>
<evidence type="ECO:0000256" key="7">
    <source>
        <dbReference type="SAM" id="Phobius"/>
    </source>
</evidence>
<dbReference type="PANTHER" id="PTHR30465">
    <property type="entry name" value="INNER MEMBRANE ABC TRANSPORTER"/>
    <property type="match status" value="1"/>
</dbReference>
<dbReference type="PANTHER" id="PTHR30465:SF44">
    <property type="entry name" value="ABC-TYPE DIPEPTIDE_OLIGOPEPTIDE TRANSPORT SYSTEM, PERMEASE COMPONENT"/>
    <property type="match status" value="1"/>
</dbReference>
<dbReference type="GO" id="GO:0055085">
    <property type="term" value="P:transmembrane transport"/>
    <property type="evidence" value="ECO:0007669"/>
    <property type="project" value="InterPro"/>
</dbReference>
<evidence type="ECO:0000259" key="8">
    <source>
        <dbReference type="Pfam" id="PF00528"/>
    </source>
</evidence>
<reference evidence="10" key="1">
    <citation type="submission" date="2016-01" db="EMBL/GenBank/DDBJ databases">
        <title>Draft genome of Chromobacterium sp. F49.</title>
        <authorList>
            <person name="Hong K.W."/>
        </authorList>
    </citation>
    <scope>NUCLEOTIDE SEQUENCE [LARGE SCALE GENOMIC DNA]</scope>
    <source>
        <strain evidence="10">P7IIIA</strain>
    </source>
</reference>
<accession>A0A163SGS0</accession>
<organism evidence="9 10">
    <name type="scientific">Fictibacillus phosphorivorans</name>
    <dbReference type="NCBI Taxonomy" id="1221500"/>
    <lineage>
        <taxon>Bacteria</taxon>
        <taxon>Bacillati</taxon>
        <taxon>Bacillota</taxon>
        <taxon>Bacilli</taxon>
        <taxon>Bacillales</taxon>
        <taxon>Fictibacillaceae</taxon>
        <taxon>Fictibacillus</taxon>
    </lineage>
</organism>
<dbReference type="InterPro" id="IPR035906">
    <property type="entry name" value="MetI-like_sf"/>
</dbReference>
<comment type="caution">
    <text evidence="9">The sequence shown here is derived from an EMBL/GenBank/DDBJ whole genome shotgun (WGS) entry which is preliminary data.</text>
</comment>
<sequence>MFIRFGFQLVLTFIGILLIVSLPYLFFNIDRQLAVLLSIDKGLIKNTWFLYDSIEVNWLRYFDHINVLIHQFFTFSNPQYYDHGEYVPLFPELWNLYGRSLFMLITALFLGLGISIVCTFLIMKLGSLGRRLSQMGLFIFESLPDIFIILLLQYGVIFIFKKTGILLFNIADFYNNSAAVLPVLCLSVLPTVFLTKYLLLFFQNEEKELYVDLALGKGLSRNYVLLVHILRNALISLFNHFKTIFWLTLSNLFVLEILFNIKGVMKFITTFSPMTPDITVYVLLFFFIPYVLFFIVFEFSLKQLGLRGGSDRV</sequence>
<evidence type="ECO:0000256" key="2">
    <source>
        <dbReference type="ARBA" id="ARBA00022448"/>
    </source>
</evidence>
<feature type="transmembrane region" description="Helical" evidence="7">
    <location>
        <begin position="180"/>
        <end position="202"/>
    </location>
</feature>
<dbReference type="Pfam" id="PF00528">
    <property type="entry name" value="BPD_transp_1"/>
    <property type="match status" value="1"/>
</dbReference>
<keyword evidence="10" id="KW-1185">Reference proteome</keyword>
<evidence type="ECO:0000256" key="3">
    <source>
        <dbReference type="ARBA" id="ARBA00022475"/>
    </source>
</evidence>
<keyword evidence="4 7" id="KW-0812">Transmembrane</keyword>
<feature type="transmembrane region" description="Helical" evidence="7">
    <location>
        <begin position="278"/>
        <end position="297"/>
    </location>
</feature>
<dbReference type="SUPFAM" id="SSF161098">
    <property type="entry name" value="MetI-like"/>
    <property type="match status" value="1"/>
</dbReference>
<dbReference type="AlphaFoldDB" id="A0A163SGS0"/>
<keyword evidence="2" id="KW-0813">Transport</keyword>
<dbReference type="GO" id="GO:0005886">
    <property type="term" value="C:plasma membrane"/>
    <property type="evidence" value="ECO:0007669"/>
    <property type="project" value="UniProtKB-SubCell"/>
</dbReference>
<keyword evidence="6 7" id="KW-0472">Membrane</keyword>
<feature type="transmembrane region" description="Helical" evidence="7">
    <location>
        <begin position="7"/>
        <end position="27"/>
    </location>
</feature>
<feature type="transmembrane region" description="Helical" evidence="7">
    <location>
        <begin position="135"/>
        <end position="160"/>
    </location>
</feature>
<feature type="transmembrane region" description="Helical" evidence="7">
    <location>
        <begin position="101"/>
        <end position="123"/>
    </location>
</feature>